<name>A0A0L6UCZ7_9BASI</name>
<feature type="region of interest" description="Disordered" evidence="1">
    <location>
        <begin position="1"/>
        <end position="31"/>
    </location>
</feature>
<proteinExistence type="predicted"/>
<sequence>MKRTSFPSTRNNSILLPIRKKKNSEGRSEKPPTLVSFISMAGKDYRLISLLPFLIDGRKNTQPTPEEFFNQEFMRTDHCCCNPRRGSEISALKVLRIDRTLPTHTHHFNTSAAPPLCLFDSSGPCFPTSLTTSTTWLTATCSLLCSQKDAFHCSERMDSPKDTLTMHCPNKLRDTSQLLSCLNSPLNTPQEYTCMHLRPKICCPRSSGILPIFTLMDSCMVLKNCTTQNHKIIYNNIPFFFQKIFFSIFMFQKIGMKSVDNFMDKFWMELCQITLWLVGVQTLCFSNFKVATFLAWSRKPVRSMLPSPPPSFLSYQPIPTSSSFHPVTVPVNAPVPVSPTCPSSSPQFLFLSSVPSCTCACFCHFMGLSSCLLSSLLPKIEIKHQIPHLKSDSFCKPPHPLGFTKDSQPVTYVRTNLKAERILIIFFFILIRSDKLDKKKKIFRLTQDEIFISPSKKTYIYFAHPIFLETILEFQETVKDQKENYVAHSQGIMFFDEMMITHISYGDHFMTLILFFYVMMELRMWIKALLGSLHQFINPNTIQHQQAHTAKKTCSTACS</sequence>
<comment type="caution">
    <text evidence="3">The sequence shown here is derived from an EMBL/GenBank/DDBJ whole genome shotgun (WGS) entry which is preliminary data.</text>
</comment>
<feature type="transmembrane region" description="Helical" evidence="2">
    <location>
        <begin position="232"/>
        <end position="252"/>
    </location>
</feature>
<reference evidence="3 4" key="1">
    <citation type="submission" date="2015-08" db="EMBL/GenBank/DDBJ databases">
        <title>Next Generation Sequencing and Analysis of the Genome of Puccinia sorghi L Schw, the Causal Agent of Maize Common Rust.</title>
        <authorList>
            <person name="Rochi L."/>
            <person name="Burguener G."/>
            <person name="Darino M."/>
            <person name="Turjanski A."/>
            <person name="Kreff E."/>
            <person name="Dieguez M.J."/>
            <person name="Sacco F."/>
        </authorList>
    </citation>
    <scope>NUCLEOTIDE SEQUENCE [LARGE SCALE GENOMIC DNA]</scope>
    <source>
        <strain evidence="3 4">RO10H11247</strain>
    </source>
</reference>
<organism evidence="3 4">
    <name type="scientific">Puccinia sorghi</name>
    <dbReference type="NCBI Taxonomy" id="27349"/>
    <lineage>
        <taxon>Eukaryota</taxon>
        <taxon>Fungi</taxon>
        <taxon>Dikarya</taxon>
        <taxon>Basidiomycota</taxon>
        <taxon>Pucciniomycotina</taxon>
        <taxon>Pucciniomycetes</taxon>
        <taxon>Pucciniales</taxon>
        <taxon>Pucciniaceae</taxon>
        <taxon>Puccinia</taxon>
    </lineage>
</organism>
<evidence type="ECO:0000256" key="2">
    <source>
        <dbReference type="SAM" id="Phobius"/>
    </source>
</evidence>
<evidence type="ECO:0000256" key="1">
    <source>
        <dbReference type="SAM" id="MobiDB-lite"/>
    </source>
</evidence>
<feature type="transmembrane region" description="Helical" evidence="2">
    <location>
        <begin position="273"/>
        <end position="296"/>
    </location>
</feature>
<feature type="transmembrane region" description="Helical" evidence="2">
    <location>
        <begin position="508"/>
        <end position="526"/>
    </location>
</feature>
<accession>A0A0L6UCZ7</accession>
<gene>
    <name evidence="3" type="ORF">VP01_729g3</name>
</gene>
<evidence type="ECO:0000313" key="3">
    <source>
        <dbReference type="EMBL" id="KNZ46408.1"/>
    </source>
</evidence>
<evidence type="ECO:0000313" key="4">
    <source>
        <dbReference type="Proteomes" id="UP000037035"/>
    </source>
</evidence>
<feature type="compositionally biased region" description="Polar residues" evidence="1">
    <location>
        <begin position="1"/>
        <end position="14"/>
    </location>
</feature>
<keyword evidence="2" id="KW-1133">Transmembrane helix</keyword>
<keyword evidence="2" id="KW-0812">Transmembrane</keyword>
<protein>
    <submittedName>
        <fullName evidence="3">Uncharacterized protein</fullName>
    </submittedName>
</protein>
<keyword evidence="2" id="KW-0472">Membrane</keyword>
<dbReference type="VEuPathDB" id="FungiDB:VP01_729g3"/>
<dbReference type="Proteomes" id="UP000037035">
    <property type="component" value="Unassembled WGS sequence"/>
</dbReference>
<keyword evidence="4" id="KW-1185">Reference proteome</keyword>
<dbReference type="EMBL" id="LAVV01012716">
    <property type="protein sequence ID" value="KNZ46408.1"/>
    <property type="molecule type" value="Genomic_DNA"/>
</dbReference>
<dbReference type="AlphaFoldDB" id="A0A0L6UCZ7"/>